<sequence length="365" mass="39060">MKYGTITVRASASAARPPAIYTIVDYAIWLQPFMPRLGRPAPGEGGGGHHSRAPGQFLSLHHPLYYESLGFHSCRLVLGETAGLQTHLARTGTHDRLLKHNKGTGTPRRCRAARRAGLRADRKELIKRALMIPAPSPVGSVLRAPVIEKYRRGRMGVRLHAKEASLTHCPDSAALERSFLHSTTSGRWEDVIASALLPPPVGGGENPIWSKSVESRDGARTGRPAPPPRRTSPGRRPLPGTVIGQAPGGDPGPSPHPRLALLSSSSEQSPPLHGALVFLLVSPTAVPCPNLSPSARCRAPGAPPAEPRALRGSLLPQLAFAPLPQTSPRAPIACFPFCLLRRPFISRRSPSPTKSGDLRRCEEGG</sequence>
<protein>
    <submittedName>
        <fullName evidence="3">Uncharacterized protein LOC101366752</fullName>
    </submittedName>
</protein>
<keyword evidence="2" id="KW-1185">Reference proteome</keyword>
<accession>A0A9B0LM85</accession>
<proteinExistence type="predicted"/>
<organism evidence="2 3">
    <name type="scientific">Odobenus rosmarus divergens</name>
    <name type="common">Pacific walrus</name>
    <dbReference type="NCBI Taxonomy" id="9708"/>
    <lineage>
        <taxon>Eukaryota</taxon>
        <taxon>Metazoa</taxon>
        <taxon>Chordata</taxon>
        <taxon>Craniata</taxon>
        <taxon>Vertebrata</taxon>
        <taxon>Euteleostomi</taxon>
        <taxon>Mammalia</taxon>
        <taxon>Eutheria</taxon>
        <taxon>Laurasiatheria</taxon>
        <taxon>Carnivora</taxon>
        <taxon>Caniformia</taxon>
        <taxon>Pinnipedia</taxon>
        <taxon>Odobenidae</taxon>
        <taxon>Odobenus</taxon>
    </lineage>
</organism>
<dbReference type="AlphaFoldDB" id="A0A9B0LM85"/>
<name>A0A9B0LM85_ODORO</name>
<dbReference type="Proteomes" id="UP000245340">
    <property type="component" value="Unplaced"/>
</dbReference>
<reference evidence="3" key="1">
    <citation type="submission" date="2025-08" db="UniProtKB">
        <authorList>
            <consortium name="RefSeq"/>
        </authorList>
    </citation>
    <scope>IDENTIFICATION</scope>
</reference>
<gene>
    <name evidence="3" type="primary">LOC101366752</name>
</gene>
<dbReference type="RefSeq" id="XP_004397570.1">
    <property type="nucleotide sequence ID" value="XM_004397513.1"/>
</dbReference>
<evidence type="ECO:0000313" key="3">
    <source>
        <dbReference type="RefSeq" id="XP_004397570.1"/>
    </source>
</evidence>
<evidence type="ECO:0000313" key="2">
    <source>
        <dbReference type="Proteomes" id="UP000245340"/>
    </source>
</evidence>
<feature type="region of interest" description="Disordered" evidence="1">
    <location>
        <begin position="203"/>
        <end position="267"/>
    </location>
</feature>
<evidence type="ECO:0000256" key="1">
    <source>
        <dbReference type="SAM" id="MobiDB-lite"/>
    </source>
</evidence>